<keyword evidence="3" id="KW-1185">Reference proteome</keyword>
<reference evidence="2 3" key="1">
    <citation type="submission" date="2015-01" db="EMBL/GenBank/DDBJ databases">
        <title>The Genome Sequence of Cladophialophora immunda CBS83496.</title>
        <authorList>
            <consortium name="The Broad Institute Genomics Platform"/>
            <person name="Cuomo C."/>
            <person name="de Hoog S."/>
            <person name="Gorbushina A."/>
            <person name="Stielow B."/>
            <person name="Teixiera M."/>
            <person name="Abouelleil A."/>
            <person name="Chapman S.B."/>
            <person name="Priest M."/>
            <person name="Young S.K."/>
            <person name="Wortman J."/>
            <person name="Nusbaum C."/>
            <person name="Birren B."/>
        </authorList>
    </citation>
    <scope>NUCLEOTIDE SEQUENCE [LARGE SCALE GENOMIC DNA]</scope>
    <source>
        <strain evidence="2 3">CBS 83496</strain>
    </source>
</reference>
<gene>
    <name evidence="2" type="ORF">PV07_08246</name>
</gene>
<protein>
    <submittedName>
        <fullName evidence="2">Uncharacterized protein</fullName>
    </submittedName>
</protein>
<evidence type="ECO:0000313" key="2">
    <source>
        <dbReference type="EMBL" id="KIW28594.1"/>
    </source>
</evidence>
<dbReference type="RefSeq" id="XP_016248810.1">
    <property type="nucleotide sequence ID" value="XM_016395391.1"/>
</dbReference>
<feature type="region of interest" description="Disordered" evidence="1">
    <location>
        <begin position="38"/>
        <end position="64"/>
    </location>
</feature>
<dbReference type="GeneID" id="27347440"/>
<accession>A0A0D2CYE3</accession>
<dbReference type="EMBL" id="KN847043">
    <property type="protein sequence ID" value="KIW28594.1"/>
    <property type="molecule type" value="Genomic_DNA"/>
</dbReference>
<dbReference type="Proteomes" id="UP000054466">
    <property type="component" value="Unassembled WGS sequence"/>
</dbReference>
<proteinExistence type="predicted"/>
<evidence type="ECO:0000256" key="1">
    <source>
        <dbReference type="SAM" id="MobiDB-lite"/>
    </source>
</evidence>
<dbReference type="VEuPathDB" id="FungiDB:PV07_08246"/>
<sequence length="100" mass="11317">MDDWGREKNRWSKIETVMKNLTRAHQVKVDCNGERRGTAAGVHVDGGQSWAPGSRARGDRGEEEGGVTIRSLWEGFRAKATSKEETERWFLDRSLARWGG</sequence>
<evidence type="ECO:0000313" key="3">
    <source>
        <dbReference type="Proteomes" id="UP000054466"/>
    </source>
</evidence>
<organism evidence="2 3">
    <name type="scientific">Cladophialophora immunda</name>
    <dbReference type="NCBI Taxonomy" id="569365"/>
    <lineage>
        <taxon>Eukaryota</taxon>
        <taxon>Fungi</taxon>
        <taxon>Dikarya</taxon>
        <taxon>Ascomycota</taxon>
        <taxon>Pezizomycotina</taxon>
        <taxon>Eurotiomycetes</taxon>
        <taxon>Chaetothyriomycetidae</taxon>
        <taxon>Chaetothyriales</taxon>
        <taxon>Herpotrichiellaceae</taxon>
        <taxon>Cladophialophora</taxon>
    </lineage>
</organism>
<dbReference type="HOGENOM" id="CLU_2305790_0_0_1"/>
<name>A0A0D2CYE3_9EURO</name>
<dbReference type="AlphaFoldDB" id="A0A0D2CYE3"/>